<gene>
    <name evidence="10" type="ORF">BaRGS_00009769</name>
</gene>
<feature type="transmembrane region" description="Helical" evidence="9">
    <location>
        <begin position="372"/>
        <end position="393"/>
    </location>
</feature>
<keyword evidence="6" id="KW-0915">Sodium</keyword>
<dbReference type="PROSITE" id="PS50267">
    <property type="entry name" value="NA_NEUROTRAN_SYMP_3"/>
    <property type="match status" value="1"/>
</dbReference>
<comment type="subcellular location">
    <subcellularLocation>
        <location evidence="1">Membrane</location>
        <topology evidence="1">Multi-pass membrane protein</topology>
    </subcellularLocation>
</comment>
<evidence type="ECO:0000256" key="2">
    <source>
        <dbReference type="ARBA" id="ARBA00022448"/>
    </source>
</evidence>
<comment type="similarity">
    <text evidence="8">Belongs to the sodium:neurotransmitter symporter (SNF) (TC 2.A.22) family.</text>
</comment>
<dbReference type="GO" id="GO:0016020">
    <property type="term" value="C:membrane"/>
    <property type="evidence" value="ECO:0007669"/>
    <property type="project" value="UniProtKB-SubCell"/>
</dbReference>
<feature type="disulfide bond" evidence="7">
    <location>
        <begin position="186"/>
        <end position="195"/>
    </location>
</feature>
<keyword evidence="7" id="KW-1015">Disulfide bond</keyword>
<feature type="transmembrane region" description="Helical" evidence="9">
    <location>
        <begin position="104"/>
        <end position="122"/>
    </location>
</feature>
<sequence length="546" mass="61071">RHCTTDNKHLERTGERRRYRRLKMATFSPTANEDHIVHLMPDDNGVAKLDDDRTDDGSDEARHEGRFKWTSKREYILAAVGYCVGLGNIWRFPYLCQRNGGGAFLIPFLLALVVCGLPLFFLEAAIGQFMSRGSVQIWSVCPLFKGCGVGSNMASLACFWYYNTIMAWALYYLVSSCQSVLPWSRCDGWWNTADCTDLNLDGDASQLSGNVSLAGYNGTLLLDNTTSLPVNGTKSVSAAEEFWQHNVLQVSSGFEEPGHVVWYLVVTLAVTLLVEFLALIKGVKSTGKILWDAILLTFVCEGTSIYGGFAIFSVLGYMAHQSGVPVEEVVSSGKHMKPVFHSLSLSLTVAETILTTLCDLFPRFLHRYRIPFTAAFLALFLPLGLTCITQGGVFVFQLADWYIATFIPLVCFLECADHFGEDIQMMIGRKPPMIFKLLWCFITPFCLLTLTICTWVRYTTPTYGDYEYGSGGVAFGWCVAIVSFLPVPVVAVYQLYKSKGTLLQRLRRTTRPAADWGPGDADKLAQYRKEMLHRQPRSGCLDVIRR</sequence>
<dbReference type="AlphaFoldDB" id="A0ABD0LHV2"/>
<feature type="binding site" evidence="6">
    <location>
        <position position="88"/>
    </location>
    <ligand>
        <name>Na(+)</name>
        <dbReference type="ChEBI" id="CHEBI:29101"/>
        <label>1</label>
    </ligand>
</feature>
<organism evidence="10 11">
    <name type="scientific">Batillaria attramentaria</name>
    <dbReference type="NCBI Taxonomy" id="370345"/>
    <lineage>
        <taxon>Eukaryota</taxon>
        <taxon>Metazoa</taxon>
        <taxon>Spiralia</taxon>
        <taxon>Lophotrochozoa</taxon>
        <taxon>Mollusca</taxon>
        <taxon>Gastropoda</taxon>
        <taxon>Caenogastropoda</taxon>
        <taxon>Sorbeoconcha</taxon>
        <taxon>Cerithioidea</taxon>
        <taxon>Batillariidae</taxon>
        <taxon>Batillaria</taxon>
    </lineage>
</organism>
<proteinExistence type="inferred from homology"/>
<feature type="binding site" evidence="6">
    <location>
        <position position="81"/>
    </location>
    <ligand>
        <name>Na(+)</name>
        <dbReference type="ChEBI" id="CHEBI:29101"/>
        <label>1</label>
    </ligand>
</feature>
<evidence type="ECO:0000256" key="7">
    <source>
        <dbReference type="PIRSR" id="PIRSR600175-2"/>
    </source>
</evidence>
<reference evidence="10 11" key="1">
    <citation type="journal article" date="2023" name="Sci. Data">
        <title>Genome assembly of the Korean intertidal mud-creeper Batillaria attramentaria.</title>
        <authorList>
            <person name="Patra A.K."/>
            <person name="Ho P.T."/>
            <person name="Jun S."/>
            <person name="Lee S.J."/>
            <person name="Kim Y."/>
            <person name="Won Y.J."/>
        </authorList>
    </citation>
    <scope>NUCLEOTIDE SEQUENCE [LARGE SCALE GENOMIC DNA]</scope>
    <source>
        <strain evidence="10">Wonlab-2016</strain>
    </source>
</reference>
<keyword evidence="4 9" id="KW-1133">Transmembrane helix</keyword>
<evidence type="ECO:0000256" key="1">
    <source>
        <dbReference type="ARBA" id="ARBA00004141"/>
    </source>
</evidence>
<feature type="transmembrane region" description="Helical" evidence="9">
    <location>
        <begin position="474"/>
        <end position="496"/>
    </location>
</feature>
<keyword evidence="3 8" id="KW-0812">Transmembrane</keyword>
<feature type="transmembrane region" description="Helical" evidence="9">
    <location>
        <begin position="399"/>
        <end position="416"/>
    </location>
</feature>
<evidence type="ECO:0000256" key="3">
    <source>
        <dbReference type="ARBA" id="ARBA00022692"/>
    </source>
</evidence>
<feature type="binding site" evidence="6">
    <location>
        <position position="84"/>
    </location>
    <ligand>
        <name>Na(+)</name>
        <dbReference type="ChEBI" id="CHEBI:29101"/>
        <label>1</label>
    </ligand>
</feature>
<keyword evidence="11" id="KW-1185">Reference proteome</keyword>
<dbReference type="Pfam" id="PF00209">
    <property type="entry name" value="SNF"/>
    <property type="match status" value="2"/>
</dbReference>
<keyword evidence="5 9" id="KW-0472">Membrane</keyword>
<accession>A0ABD0LHV2</accession>
<feature type="transmembrane region" description="Helical" evidence="9">
    <location>
        <begin position="292"/>
        <end position="319"/>
    </location>
</feature>
<dbReference type="EMBL" id="JACVVK020000047">
    <property type="protein sequence ID" value="KAK7498960.1"/>
    <property type="molecule type" value="Genomic_DNA"/>
</dbReference>
<feature type="transmembrane region" description="Helical" evidence="9">
    <location>
        <begin position="437"/>
        <end position="458"/>
    </location>
</feature>
<dbReference type="PANTHER" id="PTHR11616:SF241">
    <property type="entry name" value="SODIUM- AND CHLORIDE-DEPENDENT GLYCINE TRANSPORTER 2"/>
    <property type="match status" value="1"/>
</dbReference>
<feature type="non-terminal residue" evidence="10">
    <location>
        <position position="1"/>
    </location>
</feature>
<feature type="transmembrane region" description="Helical" evidence="9">
    <location>
        <begin position="260"/>
        <end position="280"/>
    </location>
</feature>
<dbReference type="PRINTS" id="PR00176">
    <property type="entry name" value="NANEUSMPORT"/>
</dbReference>
<dbReference type="Proteomes" id="UP001519460">
    <property type="component" value="Unassembled WGS sequence"/>
</dbReference>
<evidence type="ECO:0000313" key="11">
    <source>
        <dbReference type="Proteomes" id="UP001519460"/>
    </source>
</evidence>
<feature type="transmembrane region" description="Helical" evidence="9">
    <location>
        <begin position="339"/>
        <end position="360"/>
    </location>
</feature>
<dbReference type="InterPro" id="IPR037272">
    <property type="entry name" value="SNS_sf"/>
</dbReference>
<evidence type="ECO:0000256" key="5">
    <source>
        <dbReference type="ARBA" id="ARBA00023136"/>
    </source>
</evidence>
<dbReference type="PROSITE" id="PS00610">
    <property type="entry name" value="NA_NEUROTRAN_SYMP_1"/>
    <property type="match status" value="1"/>
</dbReference>
<feature type="transmembrane region" description="Helical" evidence="9">
    <location>
        <begin position="75"/>
        <end position="92"/>
    </location>
</feature>
<evidence type="ECO:0000256" key="4">
    <source>
        <dbReference type="ARBA" id="ARBA00022989"/>
    </source>
</evidence>
<evidence type="ECO:0000256" key="6">
    <source>
        <dbReference type="PIRSR" id="PIRSR600175-1"/>
    </source>
</evidence>
<protein>
    <recommendedName>
        <fullName evidence="8">Transporter</fullName>
    </recommendedName>
</protein>
<comment type="caution">
    <text evidence="10">The sequence shown here is derived from an EMBL/GenBank/DDBJ whole genome shotgun (WGS) entry which is preliminary data.</text>
</comment>
<dbReference type="InterPro" id="IPR000175">
    <property type="entry name" value="Na/ntran_symport"/>
</dbReference>
<keyword evidence="8" id="KW-0769">Symport</keyword>
<dbReference type="PANTHER" id="PTHR11616">
    <property type="entry name" value="SODIUM/CHLORIDE DEPENDENT TRANSPORTER"/>
    <property type="match status" value="1"/>
</dbReference>
<dbReference type="SUPFAM" id="SSF161070">
    <property type="entry name" value="SNF-like"/>
    <property type="match status" value="1"/>
</dbReference>
<evidence type="ECO:0000313" key="10">
    <source>
        <dbReference type="EMBL" id="KAK7498960.1"/>
    </source>
</evidence>
<dbReference type="GO" id="GO:0015293">
    <property type="term" value="F:symporter activity"/>
    <property type="evidence" value="ECO:0007669"/>
    <property type="project" value="UniProtKB-KW"/>
</dbReference>
<keyword evidence="6" id="KW-0479">Metal-binding</keyword>
<evidence type="ECO:0000256" key="9">
    <source>
        <dbReference type="SAM" id="Phobius"/>
    </source>
</evidence>
<keyword evidence="2 8" id="KW-0813">Transport</keyword>
<evidence type="ECO:0000256" key="8">
    <source>
        <dbReference type="RuleBase" id="RU003732"/>
    </source>
</evidence>
<name>A0ABD0LHV2_9CAEN</name>